<dbReference type="PANTHER" id="PTHR47926:SF386">
    <property type="entry name" value="PENTATRICOPEPTIDE REPEAT-CONTAINING PROTEIN"/>
    <property type="match status" value="1"/>
</dbReference>
<dbReference type="SUPFAM" id="SSF48452">
    <property type="entry name" value="TPR-like"/>
    <property type="match status" value="1"/>
</dbReference>
<dbReference type="InterPro" id="IPR046960">
    <property type="entry name" value="PPR_At4g14850-like_plant"/>
</dbReference>
<dbReference type="NCBIfam" id="TIGR00756">
    <property type="entry name" value="PPR"/>
    <property type="match status" value="8"/>
</dbReference>
<dbReference type="GO" id="GO:0003723">
    <property type="term" value="F:RNA binding"/>
    <property type="evidence" value="ECO:0007669"/>
    <property type="project" value="InterPro"/>
</dbReference>
<dbReference type="EMBL" id="JAHUZN010000005">
    <property type="protein sequence ID" value="KAG8495617.1"/>
    <property type="molecule type" value="Genomic_DNA"/>
</dbReference>
<feature type="repeat" description="PPR" evidence="3">
    <location>
        <begin position="147"/>
        <end position="181"/>
    </location>
</feature>
<feature type="repeat" description="PPR" evidence="3">
    <location>
        <begin position="248"/>
        <end position="282"/>
    </location>
</feature>
<dbReference type="Pfam" id="PF13041">
    <property type="entry name" value="PPR_2"/>
    <property type="match status" value="4"/>
</dbReference>
<sequence length="837" mass="92097">MASLSFTTPKFSHFKLSKTIKSFNSNEPIHLTQLNGTTRNHHTLYKSYFHTISSLCKDGQIQQAVDLLTEMDSKNLSVGPEIYGEILQGCVYERDLFTGQQIHAQVLKHGAFFARNEYIETKLVIFYAKCGAFDVANNLFSRLRVKNVFSWAAIIGLKCRIGLNEEALMGFSEMQENGFLPDNFVVPNALKACGALLWLGYGKGVHGHVVKVGFDGCVFVASSLIDMYGKCGALEDARKVFDAMIERNVIAWNSMLVGYMQNGMNEQAIGVFHEMRMEGVEPSQVSVSSFLSASANLGAIGEGKQGHAIAVLHGFELDSILGSSVLNFYSKVGLIEDAELVFDKMLEKDVVTWNLIISSYLQCGLIHKALDMCHLMRSENLRFDCVTLSSILTAAANSSNIKLGKEAHCYCIRNSLQFDVVVASSIVDMYAKCGRIDYAGHVFSSTTNKDIILWNTLLAAYANVGHSGEALKLFYQMQLESVPPNVASWNSVILGFIRNSQLNEAKEFFSQMPLLGVHPNLITWTTLITGLAHNGFHDEALQVFQEMQESGIKPNTVSISSALSACTNVTSLQRGRAVHGYAIRHDLGSQISVSTALVDMYAKCGCLSRAKRVFDRISSNELPVYNAMISAYALHGQAGEALAVYRNLKEAGIEPDGITFTSVLSACSLTGLVNEGLEIFIEMASKHHLSPSMEHYGCVVSLLSRSGRLDEEAFRLILTMPYEPDAHIIGQLIAKCREHNEIELVEHLSKYLLELEPDNSGNYVAISNAYATAGRWDDVSEIRDLMKEKGLKKSPGCSWIQIGEKLHSFIAGDGSHPNTENIQATLALLGIDMKSSA</sequence>
<feature type="repeat" description="PPR" evidence="3">
    <location>
        <begin position="485"/>
        <end position="519"/>
    </location>
</feature>
<organism evidence="4 5">
    <name type="scientific">Gossypium anomalum</name>
    <dbReference type="NCBI Taxonomy" id="47600"/>
    <lineage>
        <taxon>Eukaryota</taxon>
        <taxon>Viridiplantae</taxon>
        <taxon>Streptophyta</taxon>
        <taxon>Embryophyta</taxon>
        <taxon>Tracheophyta</taxon>
        <taxon>Spermatophyta</taxon>
        <taxon>Magnoliopsida</taxon>
        <taxon>eudicotyledons</taxon>
        <taxon>Gunneridae</taxon>
        <taxon>Pentapetalae</taxon>
        <taxon>rosids</taxon>
        <taxon>malvids</taxon>
        <taxon>Malvales</taxon>
        <taxon>Malvaceae</taxon>
        <taxon>Malvoideae</taxon>
        <taxon>Gossypium</taxon>
    </lineage>
</organism>
<dbReference type="AlphaFoldDB" id="A0A8J5Z847"/>
<dbReference type="InterPro" id="IPR011990">
    <property type="entry name" value="TPR-like_helical_dom_sf"/>
</dbReference>
<feature type="repeat" description="PPR" evidence="3">
    <location>
        <begin position="450"/>
        <end position="484"/>
    </location>
</feature>
<feature type="repeat" description="PPR" evidence="3">
    <location>
        <begin position="520"/>
        <end position="554"/>
    </location>
</feature>
<dbReference type="FunFam" id="1.25.40.10:FF:000196">
    <property type="entry name" value="Pentatricopeptide repeat-containing protein At4g14850"/>
    <property type="match status" value="1"/>
</dbReference>
<dbReference type="PROSITE" id="PS51375">
    <property type="entry name" value="PPR"/>
    <property type="match status" value="9"/>
</dbReference>
<dbReference type="OrthoDB" id="185373at2759"/>
<comment type="caution">
    <text evidence="4">The sequence shown here is derived from an EMBL/GenBank/DDBJ whole genome shotgun (WGS) entry which is preliminary data.</text>
</comment>
<accession>A0A8J5Z847</accession>
<dbReference type="Pfam" id="PF20431">
    <property type="entry name" value="E_motif"/>
    <property type="match status" value="1"/>
</dbReference>
<feature type="repeat" description="PPR" evidence="3">
    <location>
        <begin position="621"/>
        <end position="655"/>
    </location>
</feature>
<dbReference type="PANTHER" id="PTHR47926">
    <property type="entry name" value="PENTATRICOPEPTIDE REPEAT-CONTAINING PROTEIN"/>
    <property type="match status" value="1"/>
</dbReference>
<evidence type="ECO:0000313" key="5">
    <source>
        <dbReference type="Proteomes" id="UP000701853"/>
    </source>
</evidence>
<evidence type="ECO:0000256" key="1">
    <source>
        <dbReference type="ARBA" id="ARBA00022737"/>
    </source>
</evidence>
<dbReference type="FunFam" id="1.25.40.10:FF:000090">
    <property type="entry name" value="Pentatricopeptide repeat-containing protein, chloroplastic"/>
    <property type="match status" value="1"/>
</dbReference>
<comment type="similarity">
    <text evidence="2">Belongs to the PPR family. PCMP-E subfamily.</text>
</comment>
<dbReference type="Pfam" id="PF01535">
    <property type="entry name" value="PPR"/>
    <property type="match status" value="4"/>
</dbReference>
<evidence type="ECO:0008006" key="6">
    <source>
        <dbReference type="Google" id="ProtNLM"/>
    </source>
</evidence>
<feature type="repeat" description="PPR" evidence="3">
    <location>
        <begin position="656"/>
        <end position="690"/>
    </location>
</feature>
<dbReference type="GO" id="GO:0009451">
    <property type="term" value="P:RNA modification"/>
    <property type="evidence" value="ECO:0007669"/>
    <property type="project" value="InterPro"/>
</dbReference>
<evidence type="ECO:0000256" key="2">
    <source>
        <dbReference type="ARBA" id="ARBA00061659"/>
    </source>
</evidence>
<proteinExistence type="inferred from homology"/>
<evidence type="ECO:0000313" key="4">
    <source>
        <dbReference type="EMBL" id="KAG8495617.1"/>
    </source>
</evidence>
<gene>
    <name evidence="4" type="ORF">CXB51_013357</name>
</gene>
<dbReference type="InterPro" id="IPR046848">
    <property type="entry name" value="E_motif"/>
</dbReference>
<keyword evidence="1" id="KW-0677">Repeat</keyword>
<dbReference type="Gene3D" id="1.25.40.10">
    <property type="entry name" value="Tetratricopeptide repeat domain"/>
    <property type="match status" value="6"/>
</dbReference>
<dbReference type="FunFam" id="1.25.40.10:FF:000646">
    <property type="entry name" value="Pentatricopeptide repeat-containing protein, chloroplastic"/>
    <property type="match status" value="1"/>
</dbReference>
<reference evidence="4 5" key="1">
    <citation type="journal article" date="2021" name="bioRxiv">
        <title>The Gossypium anomalum genome as a resource for cotton improvement and evolutionary analysis of hybrid incompatibility.</title>
        <authorList>
            <person name="Grover C.E."/>
            <person name="Yuan D."/>
            <person name="Arick M.A."/>
            <person name="Miller E.R."/>
            <person name="Hu G."/>
            <person name="Peterson D.G."/>
            <person name="Wendel J.F."/>
            <person name="Udall J.A."/>
        </authorList>
    </citation>
    <scope>NUCLEOTIDE SEQUENCE [LARGE SCALE GENOMIC DNA]</scope>
    <source>
        <strain evidence="4">JFW-Udall</strain>
        <tissue evidence="4">Leaf</tissue>
    </source>
</reference>
<evidence type="ECO:0000256" key="3">
    <source>
        <dbReference type="PROSITE-ProRule" id="PRU00708"/>
    </source>
</evidence>
<dbReference type="Proteomes" id="UP000701853">
    <property type="component" value="Chromosome 5"/>
</dbReference>
<keyword evidence="5" id="KW-1185">Reference proteome</keyword>
<name>A0A8J5Z847_9ROSI</name>
<dbReference type="InterPro" id="IPR002885">
    <property type="entry name" value="PPR_rpt"/>
</dbReference>
<feature type="repeat" description="PPR" evidence="3">
    <location>
        <begin position="759"/>
        <end position="793"/>
    </location>
</feature>
<protein>
    <recommendedName>
        <fullName evidence="6">Chlororespiratory reduction 21</fullName>
    </recommendedName>
</protein>
<feature type="repeat" description="PPR" evidence="3">
    <location>
        <begin position="349"/>
        <end position="383"/>
    </location>
</feature>
<dbReference type="FunFam" id="1.25.40.10:FF:000380">
    <property type="entry name" value="Pentatricopeptide repeat-containing protein, chloroplastic"/>
    <property type="match status" value="1"/>
</dbReference>